<dbReference type="GO" id="GO:0003684">
    <property type="term" value="F:damaged DNA binding"/>
    <property type="evidence" value="ECO:0007669"/>
    <property type="project" value="TreeGrafter"/>
</dbReference>
<protein>
    <submittedName>
        <fullName evidence="14">OLC1v1030427C1</fullName>
    </submittedName>
</protein>
<dbReference type="GO" id="GO:0003697">
    <property type="term" value="F:single-stranded DNA binding"/>
    <property type="evidence" value="ECO:0007669"/>
    <property type="project" value="TreeGrafter"/>
</dbReference>
<dbReference type="GO" id="GO:0005634">
    <property type="term" value="C:nucleus"/>
    <property type="evidence" value="ECO:0007669"/>
    <property type="project" value="UniProtKB-SubCell"/>
</dbReference>
<evidence type="ECO:0000256" key="9">
    <source>
        <dbReference type="ARBA" id="ARBA00023172"/>
    </source>
</evidence>
<evidence type="ECO:0000256" key="6">
    <source>
        <dbReference type="ARBA" id="ARBA00022763"/>
    </source>
</evidence>
<accession>A0AAV1CI07</accession>
<dbReference type="GO" id="GO:0035861">
    <property type="term" value="C:site of double-strand break"/>
    <property type="evidence" value="ECO:0007669"/>
    <property type="project" value="TreeGrafter"/>
</dbReference>
<evidence type="ECO:0000256" key="11">
    <source>
        <dbReference type="ARBA" id="ARBA00023242"/>
    </source>
</evidence>
<evidence type="ECO:0000259" key="13">
    <source>
        <dbReference type="Pfam" id="PF02463"/>
    </source>
</evidence>
<name>A0AAV1CI07_OLDCO</name>
<reference evidence="14" key="1">
    <citation type="submission" date="2023-03" db="EMBL/GenBank/DDBJ databases">
        <authorList>
            <person name="Julca I."/>
        </authorList>
    </citation>
    <scope>NUCLEOTIDE SEQUENCE</scope>
</reference>
<dbReference type="GO" id="GO:0051276">
    <property type="term" value="P:chromosome organization"/>
    <property type="evidence" value="ECO:0007669"/>
    <property type="project" value="UniProtKB-ARBA"/>
</dbReference>
<dbReference type="Proteomes" id="UP001161247">
    <property type="component" value="Chromosome 2"/>
</dbReference>
<evidence type="ECO:0000256" key="10">
    <source>
        <dbReference type="ARBA" id="ARBA00023204"/>
    </source>
</evidence>
<evidence type="ECO:0000313" key="15">
    <source>
        <dbReference type="Proteomes" id="UP001161247"/>
    </source>
</evidence>
<evidence type="ECO:0000256" key="2">
    <source>
        <dbReference type="ARBA" id="ARBA00004286"/>
    </source>
</evidence>
<dbReference type="Pfam" id="PF02463">
    <property type="entry name" value="SMC_N"/>
    <property type="match status" value="1"/>
</dbReference>
<evidence type="ECO:0000256" key="8">
    <source>
        <dbReference type="ARBA" id="ARBA00023054"/>
    </source>
</evidence>
<keyword evidence="7" id="KW-0067">ATP-binding</keyword>
<keyword evidence="11" id="KW-0539">Nucleus</keyword>
<dbReference type="GO" id="GO:0030915">
    <property type="term" value="C:Smc5-Smc6 complex"/>
    <property type="evidence" value="ECO:0007669"/>
    <property type="project" value="TreeGrafter"/>
</dbReference>
<dbReference type="Gene3D" id="3.40.50.300">
    <property type="entry name" value="P-loop containing nucleotide triphosphate hydrolases"/>
    <property type="match status" value="2"/>
</dbReference>
<keyword evidence="8 12" id="KW-0175">Coiled coil</keyword>
<keyword evidence="6" id="KW-0227">DNA damage</keyword>
<dbReference type="InterPro" id="IPR003395">
    <property type="entry name" value="RecF/RecN/SMC_N"/>
</dbReference>
<gene>
    <name evidence="14" type="ORF">OLC1_LOCUS5765</name>
</gene>
<dbReference type="PANTHER" id="PTHR19306:SF6">
    <property type="entry name" value="STRUCTURAL MAINTENANCE OF CHROMOSOMES PROTEIN 6"/>
    <property type="match status" value="1"/>
</dbReference>
<evidence type="ECO:0000313" key="14">
    <source>
        <dbReference type="EMBL" id="CAI9094650.1"/>
    </source>
</evidence>
<feature type="coiled-coil region" evidence="12">
    <location>
        <begin position="609"/>
        <end position="678"/>
    </location>
</feature>
<evidence type="ECO:0000256" key="4">
    <source>
        <dbReference type="ARBA" id="ARBA00022454"/>
    </source>
</evidence>
<dbReference type="InterPro" id="IPR027417">
    <property type="entry name" value="P-loop_NTPase"/>
</dbReference>
<comment type="subcellular location">
    <subcellularLocation>
        <location evidence="2">Chromosome</location>
    </subcellularLocation>
    <subcellularLocation>
        <location evidence="1">Nucleus</location>
    </subcellularLocation>
</comment>
<dbReference type="EMBL" id="OX459119">
    <property type="protein sequence ID" value="CAI9094650.1"/>
    <property type="molecule type" value="Genomic_DNA"/>
</dbReference>
<evidence type="ECO:0000256" key="3">
    <source>
        <dbReference type="ARBA" id="ARBA00006793"/>
    </source>
</evidence>
<keyword evidence="5" id="KW-0547">Nucleotide-binding</keyword>
<sequence>MAWISCATAISKSSSVIRSIHHRPERKRKSAILTALCVAFGSRAKTTQRASNLKGFIKTGSGAASVQVEIKNQGEDAFKPEIYGDFIVLERQITPSRTRTILKNSQGKKVGSTRGELDELVAHFGIDVENPCVVMSQDKSREFLHSGNNWDKFNFFYRATLLQRLGDLLNNVDRNLSAAAALVGEMERSLGPLLKEVEELEAKMKGMEEVEEISQEVQLLKKKLAWSWVYDVDRQLREQTKLIEKLDKRIPTCQDRIDKEKCRIDELSDGINTKKTQVEEMMERASQVKRMMDEMQQSLVAAEKVRQEFESNWQRETKQIEKMVERVKFFEEQINEIEEQHLKDTQAEELEMKQKLKEVQNKIDEGILKTQRLKKELESLETSLIVLKEDITSCDSQIEENERRHPKICSQIRDLRQNKANFKVSAFGGKRVISLLRVIERRQHRFRMPPIGPIGSHLTLDNADVWGAAVEHAIGSLLNAFIVTDHGDLLQLRACAKEANYDGLRIIIYDFSRPKLNMPSHMLPRTNHPTVISVLHSDTPTVMNVLVDLGRAERKVLVKDYNAGKEVVFDQKVSNVKEVYTSDGLRMFSSGSAQNILPQDRKLATNRISRSYAKRIEDLEREAENVKHQAEDGFKMKRKKEKELEVVENNLESVKRRCIETELDLESKERELEDTKRAFASDGSAAPKSTTDELHQEIATIKVEIEEREVELEDSHTDSLAEADRDLSLMEREFDEAKRKKKHFEEVMEGKVLPDLKASKRESQRFQESIDDLKMLRDKKRRKIWRKEQTFKGFQDKLKACRNTLELRRIKFHRNATLAKRELTWKFNNQLGKKGINGKVLVSYEQQTLSIEVTMPQDASNTSVCDTRGLSGGERSFSTLCFALALHEMTEAPFRAMDEFDVFMDAVNRKISLDTLVDFALAQGSQWIFITPHDISMVKQEQRIKKQQMPAPRDEIVCVAGFLFCDSNLNISFYVEVLACKPREC</sequence>
<dbReference type="SUPFAM" id="SSF52540">
    <property type="entry name" value="P-loop containing nucleoside triphosphate hydrolases"/>
    <property type="match status" value="1"/>
</dbReference>
<feature type="coiled-coil region" evidence="12">
    <location>
        <begin position="720"/>
        <end position="747"/>
    </location>
</feature>
<keyword evidence="10" id="KW-0234">DNA repair</keyword>
<evidence type="ECO:0000256" key="7">
    <source>
        <dbReference type="ARBA" id="ARBA00022840"/>
    </source>
</evidence>
<keyword evidence="9" id="KW-0233">DNA recombination</keyword>
<evidence type="ECO:0000256" key="5">
    <source>
        <dbReference type="ARBA" id="ARBA00022741"/>
    </source>
</evidence>
<dbReference type="PANTHER" id="PTHR19306">
    <property type="entry name" value="STRUCTURAL MAINTENANCE OF CHROMOSOMES 5,6 SMC5, SMC6"/>
    <property type="match status" value="1"/>
</dbReference>
<comment type="similarity">
    <text evidence="3">Belongs to the SMC family. SMC6 subfamily.</text>
</comment>
<feature type="domain" description="RecF/RecN/SMC N-terminal" evidence="13">
    <location>
        <begin position="29"/>
        <end position="944"/>
    </location>
</feature>
<organism evidence="14 15">
    <name type="scientific">Oldenlandia corymbosa var. corymbosa</name>
    <dbReference type="NCBI Taxonomy" id="529605"/>
    <lineage>
        <taxon>Eukaryota</taxon>
        <taxon>Viridiplantae</taxon>
        <taxon>Streptophyta</taxon>
        <taxon>Embryophyta</taxon>
        <taxon>Tracheophyta</taxon>
        <taxon>Spermatophyta</taxon>
        <taxon>Magnoliopsida</taxon>
        <taxon>eudicotyledons</taxon>
        <taxon>Gunneridae</taxon>
        <taxon>Pentapetalae</taxon>
        <taxon>asterids</taxon>
        <taxon>lamiids</taxon>
        <taxon>Gentianales</taxon>
        <taxon>Rubiaceae</taxon>
        <taxon>Rubioideae</taxon>
        <taxon>Spermacoceae</taxon>
        <taxon>Hedyotis-Oldenlandia complex</taxon>
        <taxon>Oldenlandia</taxon>
    </lineage>
</organism>
<evidence type="ECO:0000256" key="12">
    <source>
        <dbReference type="SAM" id="Coils"/>
    </source>
</evidence>
<dbReference type="GO" id="GO:0005524">
    <property type="term" value="F:ATP binding"/>
    <property type="evidence" value="ECO:0007669"/>
    <property type="project" value="UniProtKB-KW"/>
</dbReference>
<evidence type="ECO:0000256" key="1">
    <source>
        <dbReference type="ARBA" id="ARBA00004123"/>
    </source>
</evidence>
<dbReference type="AlphaFoldDB" id="A0AAV1CI07"/>
<dbReference type="GO" id="GO:0000724">
    <property type="term" value="P:double-strand break repair via homologous recombination"/>
    <property type="evidence" value="ECO:0007669"/>
    <property type="project" value="TreeGrafter"/>
</dbReference>
<keyword evidence="4" id="KW-0158">Chromosome</keyword>
<keyword evidence="15" id="KW-1185">Reference proteome</keyword>
<proteinExistence type="inferred from homology"/>
<feature type="coiled-coil region" evidence="12">
    <location>
        <begin position="264"/>
        <end position="390"/>
    </location>
</feature>